<reference evidence="1 2" key="1">
    <citation type="submission" date="2013-02" db="EMBL/GenBank/DDBJ databases">
        <title>Whole genome shotgun sequence of Gordonia paraffinivorans NBRC 108238.</title>
        <authorList>
            <person name="Isaki-Nakamura S."/>
            <person name="Hosoyama A."/>
            <person name="Tsuchikane K."/>
            <person name="Ando Y."/>
            <person name="Baba S."/>
            <person name="Ohji S."/>
            <person name="Hamada M."/>
            <person name="Tamura T."/>
            <person name="Yamazoe A."/>
            <person name="Yamazaki S."/>
            <person name="Fujita N."/>
        </authorList>
    </citation>
    <scope>NUCLEOTIDE SEQUENCE [LARGE SCALE GENOMIC DNA]</scope>
    <source>
        <strain evidence="1 2">NBRC 108238</strain>
    </source>
</reference>
<keyword evidence="2" id="KW-1185">Reference proteome</keyword>
<evidence type="ECO:0000313" key="2">
    <source>
        <dbReference type="Proteomes" id="UP000035021"/>
    </source>
</evidence>
<protein>
    <submittedName>
        <fullName evidence="1">Uncharacterized protein</fullName>
    </submittedName>
</protein>
<comment type="caution">
    <text evidence="1">The sequence shown here is derived from an EMBL/GenBank/DDBJ whole genome shotgun (WGS) entry which is preliminary data.</text>
</comment>
<proteinExistence type="predicted"/>
<name>A0ABQ0IP53_9ACTN</name>
<dbReference type="Proteomes" id="UP000035021">
    <property type="component" value="Unassembled WGS sequence"/>
</dbReference>
<sequence length="122" mass="13032">MLVLLLPCSDDTTTANLRGCRPSGAELPQTAQMNAWNGVNGRSECQKLRPQEKQRLVPFLVADQCGSRATDVEASRAPACVATGLGFPESGNIHPGAEVRVVELMVAPAPTFAILCFHTLRS</sequence>
<accession>A0ABQ0IP53</accession>
<organism evidence="1 2">
    <name type="scientific">Gordonia paraffinivorans NBRC 108238</name>
    <dbReference type="NCBI Taxonomy" id="1223543"/>
    <lineage>
        <taxon>Bacteria</taxon>
        <taxon>Bacillati</taxon>
        <taxon>Actinomycetota</taxon>
        <taxon>Actinomycetes</taxon>
        <taxon>Mycobacteriales</taxon>
        <taxon>Gordoniaceae</taxon>
        <taxon>Gordonia</taxon>
    </lineage>
</organism>
<evidence type="ECO:0000313" key="1">
    <source>
        <dbReference type="EMBL" id="GAC85203.1"/>
    </source>
</evidence>
<gene>
    <name evidence="1" type="ORF">GP2_031_00140</name>
</gene>
<dbReference type="EMBL" id="BAOQ01000031">
    <property type="protein sequence ID" value="GAC85203.1"/>
    <property type="molecule type" value="Genomic_DNA"/>
</dbReference>